<name>A0ABU9LLQ1_9BACL</name>
<dbReference type="Gene3D" id="3.50.50.60">
    <property type="entry name" value="FAD/NAD(P)-binding domain"/>
    <property type="match status" value="2"/>
</dbReference>
<proteinExistence type="inferred from homology"/>
<organism evidence="9 10">
    <name type="scientific">Kurthia gibsonii</name>
    <dbReference type="NCBI Taxonomy" id="33946"/>
    <lineage>
        <taxon>Bacteria</taxon>
        <taxon>Bacillati</taxon>
        <taxon>Bacillota</taxon>
        <taxon>Bacilli</taxon>
        <taxon>Bacillales</taxon>
        <taxon>Caryophanaceae</taxon>
        <taxon>Kurthia</taxon>
    </lineage>
</organism>
<evidence type="ECO:0000256" key="2">
    <source>
        <dbReference type="ARBA" id="ARBA00037901"/>
    </source>
</evidence>
<dbReference type="EMBL" id="JBCEWA010000002">
    <property type="protein sequence ID" value="MEL5987306.1"/>
    <property type="molecule type" value="Genomic_DNA"/>
</dbReference>
<evidence type="ECO:0000256" key="5">
    <source>
        <dbReference type="ARBA" id="ARBA00041900"/>
    </source>
</evidence>
<evidence type="ECO:0000256" key="4">
    <source>
        <dbReference type="ARBA" id="ARBA00039159"/>
    </source>
</evidence>
<evidence type="ECO:0000256" key="7">
    <source>
        <dbReference type="ARBA" id="ARBA00048532"/>
    </source>
</evidence>
<protein>
    <recommendedName>
        <fullName evidence="4">4,4'-diaponeurosporene oxygenase</fullName>
    </recommendedName>
    <alternativeName>
        <fullName evidence="5">4,4'-diaponeurosporene oxidase</fullName>
    </alternativeName>
    <alternativeName>
        <fullName evidence="6">Carotenoid oxidase</fullName>
    </alternativeName>
</protein>
<evidence type="ECO:0000256" key="6">
    <source>
        <dbReference type="ARBA" id="ARBA00042619"/>
    </source>
</evidence>
<evidence type="ECO:0000313" key="10">
    <source>
        <dbReference type="Proteomes" id="UP001398420"/>
    </source>
</evidence>
<reference evidence="9 10" key="1">
    <citation type="submission" date="2024-04" db="EMBL/GenBank/DDBJ databases">
        <authorList>
            <person name="Wu Y.S."/>
            <person name="Zhang L."/>
        </authorList>
    </citation>
    <scope>NUCLEOTIDE SEQUENCE [LARGE SCALE GENOMIC DNA]</scope>
    <source>
        <strain evidence="9 10">KG-01</strain>
    </source>
</reference>
<feature type="domain" description="Amine oxidase" evidence="8">
    <location>
        <begin position="12"/>
        <end position="463"/>
    </location>
</feature>
<dbReference type="SUPFAM" id="SSF51905">
    <property type="entry name" value="FAD/NAD(P)-binding domain"/>
    <property type="match status" value="1"/>
</dbReference>
<dbReference type="PANTHER" id="PTHR43734">
    <property type="entry name" value="PHYTOENE DESATURASE"/>
    <property type="match status" value="1"/>
</dbReference>
<dbReference type="InterPro" id="IPR036188">
    <property type="entry name" value="FAD/NAD-bd_sf"/>
</dbReference>
<comment type="pathway">
    <text evidence="2">Carotenoid biosynthesis; staphyloxanthin biosynthesis; staphyloxanthin from farnesyl diphosphate: step 3/5.</text>
</comment>
<sequence>MKPTAIVVGGGLGGLATALTLSTHYDVKIFEKNSWLGGKMQSIQLGEHTFDFGPNTLTMPRYFWDVLAPFVQPKEALPFQRVEQPTAHHFKDATITFTTDVAEMQRQIALIDPVSAENYPAFILEITRLFHLSEKAFLNKTFFNVKDYTKASLMKNLMAARPFQTLDAFLGHYFPNRKIRQLFNRFATYIGSSPYETPATFAMIAYFELVEGTYFLEGGPPNIAATFERVLREQGVKLHLNEPVLKFAMDGDTIRFCETEKGRYEADIFVSDMDYDVMQSLLGRKIPKRELSTSAYVELIALKEPVDLHHHNLLFSNDYVAEFKTLREGNYARKPSVYGCYPYASDSSRLPALFVLINAPANLYASQDGLVEQVDDALQKWGIKEEQIVERKALPPHYIADTFAVRQGAIYGQASNTWKGSFFRPSNHDLKLDNLYYVGGTVHPGGGSPIVVKGGYEVAKRIIQERQEV</sequence>
<evidence type="ECO:0000256" key="1">
    <source>
        <dbReference type="ARBA" id="ARBA00023002"/>
    </source>
</evidence>
<dbReference type="Pfam" id="PF01593">
    <property type="entry name" value="Amino_oxidase"/>
    <property type="match status" value="1"/>
</dbReference>
<gene>
    <name evidence="9" type="ORF">AAF454_02555</name>
</gene>
<dbReference type="Proteomes" id="UP001398420">
    <property type="component" value="Unassembled WGS sequence"/>
</dbReference>
<dbReference type="RefSeq" id="WP_342302636.1">
    <property type="nucleotide sequence ID" value="NZ_JBCEWA010000002.1"/>
</dbReference>
<comment type="catalytic activity">
    <reaction evidence="7">
        <text>all-trans-4,4'-diaponeurosporene + 2 AH2 + 2 O2 = 4,4'-diaponeurosporenal + 2 A + 3 H2O</text>
        <dbReference type="Rhea" id="RHEA:56104"/>
        <dbReference type="ChEBI" id="CHEBI:13193"/>
        <dbReference type="ChEBI" id="CHEBI:15377"/>
        <dbReference type="ChEBI" id="CHEBI:15379"/>
        <dbReference type="ChEBI" id="CHEBI:17499"/>
        <dbReference type="ChEBI" id="CHEBI:62743"/>
        <dbReference type="ChEBI" id="CHEBI:79065"/>
    </reaction>
</comment>
<dbReference type="PANTHER" id="PTHR43734:SF7">
    <property type="entry name" value="4,4'-DIAPONEUROSPORENE OXYGENASE"/>
    <property type="match status" value="1"/>
</dbReference>
<evidence type="ECO:0000313" key="9">
    <source>
        <dbReference type="EMBL" id="MEL5987306.1"/>
    </source>
</evidence>
<comment type="similarity">
    <text evidence="3">Belongs to the carotenoid/retinoid oxidoreductase family. CrtP subfamily.</text>
</comment>
<evidence type="ECO:0000259" key="8">
    <source>
        <dbReference type="Pfam" id="PF01593"/>
    </source>
</evidence>
<keyword evidence="1" id="KW-0560">Oxidoreductase</keyword>
<accession>A0ABU9LLQ1</accession>
<comment type="caution">
    <text evidence="9">The sequence shown here is derived from an EMBL/GenBank/DDBJ whole genome shotgun (WGS) entry which is preliminary data.</text>
</comment>
<dbReference type="InterPro" id="IPR002937">
    <property type="entry name" value="Amino_oxidase"/>
</dbReference>
<evidence type="ECO:0000256" key="3">
    <source>
        <dbReference type="ARBA" id="ARBA00038194"/>
    </source>
</evidence>
<keyword evidence="10" id="KW-1185">Reference proteome</keyword>